<name>A0ABX6DH16_9BACI</name>
<protein>
    <recommendedName>
        <fullName evidence="4">WXG100 family type VII secretion target</fullName>
    </recommendedName>
</protein>
<dbReference type="EMBL" id="CP045836">
    <property type="protein sequence ID" value="QGG54110.1"/>
    <property type="molecule type" value="Genomic_DNA"/>
</dbReference>
<evidence type="ECO:0008006" key="4">
    <source>
        <dbReference type="Google" id="ProtNLM"/>
    </source>
</evidence>
<evidence type="ECO:0000313" key="1">
    <source>
        <dbReference type="EMBL" id="QGG54054.1"/>
    </source>
</evidence>
<evidence type="ECO:0000313" key="2">
    <source>
        <dbReference type="EMBL" id="QGG54110.1"/>
    </source>
</evidence>
<gene>
    <name evidence="1" type="ORF">GDS87_24350</name>
    <name evidence="2" type="ORF">GDS87_24635</name>
</gene>
<evidence type="ECO:0000313" key="3">
    <source>
        <dbReference type="Proteomes" id="UP000373269"/>
    </source>
</evidence>
<proteinExistence type="predicted"/>
<keyword evidence="2" id="KW-0614">Plasmid</keyword>
<dbReference type="EMBL" id="CP045836">
    <property type="protein sequence ID" value="QGG54054.1"/>
    <property type="molecule type" value="Genomic_DNA"/>
</dbReference>
<dbReference type="Proteomes" id="UP000373269">
    <property type="component" value="Plasmid unnamed"/>
</dbReference>
<reference evidence="2 3" key="1">
    <citation type="submission" date="2019-11" db="EMBL/GenBank/DDBJ databases">
        <title>Whole Genome Sequencing and Comparative Genomic Analyses of Lysinibacillus pakistanensis LZH-9, a Halotolerant Strain with Excellent COD Removal Capability.</title>
        <authorList>
            <person name="Zhou H."/>
        </authorList>
    </citation>
    <scope>NUCLEOTIDE SEQUENCE [LARGE SCALE GENOMIC DNA]</scope>
    <source>
        <strain evidence="2 3">LZH-9</strain>
        <plasmid evidence="2 3">unnamed</plasmid>
    </source>
</reference>
<organism evidence="2 3">
    <name type="scientific">Lysinibacillus pakistanensis</name>
    <dbReference type="NCBI Taxonomy" id="759811"/>
    <lineage>
        <taxon>Bacteria</taxon>
        <taxon>Bacillati</taxon>
        <taxon>Bacillota</taxon>
        <taxon>Bacilli</taxon>
        <taxon>Bacillales</taxon>
        <taxon>Bacillaceae</taxon>
        <taxon>Lysinibacillus</taxon>
    </lineage>
</organism>
<accession>A0ABX6DH16</accession>
<keyword evidence="3" id="KW-1185">Reference proteome</keyword>
<dbReference type="RefSeq" id="WP_139535911.1">
    <property type="nucleotide sequence ID" value="NZ_CP045836.1"/>
</dbReference>
<sequence length="101" mass="10745">MAEERVVKLTVDASQADKSLKKFGGTLEDVYGEGVQPLNFAIGELEDRLYEMAAAGQSGTKEFADMAKEVANMKKVIIDTDAAVDGLAEGVGVHLGELSRV</sequence>
<geneLocation type="plasmid" evidence="2 3">
    <name>unnamed</name>
</geneLocation>